<evidence type="ECO:0000313" key="2">
    <source>
        <dbReference type="EMBL" id="MDP9926152.1"/>
    </source>
</evidence>
<gene>
    <name evidence="2" type="ORF">J2W25_005199</name>
</gene>
<accession>A0AAW8E2W6</accession>
<comment type="caution">
    <text evidence="2">The sequence shown here is derived from an EMBL/GenBank/DDBJ whole genome shotgun (WGS) entry which is preliminary data.</text>
</comment>
<dbReference type="Proteomes" id="UP001244295">
    <property type="component" value="Unassembled WGS sequence"/>
</dbReference>
<protein>
    <submittedName>
        <fullName evidence="2">Uncharacterized protein</fullName>
    </submittedName>
</protein>
<sequence length="116" mass="12617">MATKKSSNTVPRAFTRAGPPKPVQHPPQEKDFLDADRREVICSAACESLDWLSILQTLVESDSFDPHTLSRRLPGILGRLDELSSVVLSGIDDPSHPTATLRQCLAFLPSGANDAH</sequence>
<evidence type="ECO:0000313" key="3">
    <source>
        <dbReference type="Proteomes" id="UP001244295"/>
    </source>
</evidence>
<feature type="compositionally biased region" description="Polar residues" evidence="1">
    <location>
        <begin position="1"/>
        <end position="10"/>
    </location>
</feature>
<feature type="region of interest" description="Disordered" evidence="1">
    <location>
        <begin position="1"/>
        <end position="30"/>
    </location>
</feature>
<reference evidence="2" key="1">
    <citation type="submission" date="2023-07" db="EMBL/GenBank/DDBJ databases">
        <title>Sorghum-associated microbial communities from plants grown in Nebraska, USA.</title>
        <authorList>
            <person name="Schachtman D."/>
        </authorList>
    </citation>
    <scope>NUCLEOTIDE SEQUENCE</scope>
    <source>
        <strain evidence="2">DS2795</strain>
    </source>
</reference>
<evidence type="ECO:0000256" key="1">
    <source>
        <dbReference type="SAM" id="MobiDB-lite"/>
    </source>
</evidence>
<dbReference type="EMBL" id="JAUSRR010000010">
    <property type="protein sequence ID" value="MDP9926152.1"/>
    <property type="molecule type" value="Genomic_DNA"/>
</dbReference>
<proteinExistence type="predicted"/>
<dbReference type="RefSeq" id="WP_307637990.1">
    <property type="nucleotide sequence ID" value="NZ_JAUSRR010000010.1"/>
</dbReference>
<organism evidence="2 3">
    <name type="scientific">Variovorax boronicumulans</name>
    <dbReference type="NCBI Taxonomy" id="436515"/>
    <lineage>
        <taxon>Bacteria</taxon>
        <taxon>Pseudomonadati</taxon>
        <taxon>Pseudomonadota</taxon>
        <taxon>Betaproteobacteria</taxon>
        <taxon>Burkholderiales</taxon>
        <taxon>Comamonadaceae</taxon>
        <taxon>Variovorax</taxon>
    </lineage>
</organism>
<dbReference type="AlphaFoldDB" id="A0AAW8E2W6"/>
<name>A0AAW8E2W6_9BURK</name>